<proteinExistence type="predicted"/>
<organism evidence="2 3">
    <name type="scientific">Thermobacillus xylanilyticus</name>
    <dbReference type="NCBI Taxonomy" id="76633"/>
    <lineage>
        <taxon>Bacteria</taxon>
        <taxon>Bacillati</taxon>
        <taxon>Bacillota</taxon>
        <taxon>Bacilli</taxon>
        <taxon>Bacillales</taxon>
        <taxon>Paenibacillaceae</taxon>
        <taxon>Thermobacillus</taxon>
    </lineage>
</organism>
<evidence type="ECO:0000313" key="2">
    <source>
        <dbReference type="EMBL" id="CAG5084373.1"/>
    </source>
</evidence>
<keyword evidence="3" id="KW-1185">Reference proteome</keyword>
<dbReference type="RefSeq" id="WP_244860494.1">
    <property type="nucleotide sequence ID" value="NZ_CAJRAY010000036.1"/>
</dbReference>
<dbReference type="EMBL" id="CAJRAY010000036">
    <property type="protein sequence ID" value="CAG5084373.1"/>
    <property type="molecule type" value="Genomic_DNA"/>
</dbReference>
<dbReference type="Proteomes" id="UP000681526">
    <property type="component" value="Unassembled WGS sequence"/>
</dbReference>
<evidence type="ECO:0000259" key="1">
    <source>
        <dbReference type="Pfam" id="PF10006"/>
    </source>
</evidence>
<dbReference type="InterPro" id="IPR018720">
    <property type="entry name" value="DUF2249"/>
</dbReference>
<name>A0ABN7RWS7_THEXY</name>
<evidence type="ECO:0000313" key="3">
    <source>
        <dbReference type="Proteomes" id="UP000681526"/>
    </source>
</evidence>
<comment type="caution">
    <text evidence="2">The sequence shown here is derived from an EMBL/GenBank/DDBJ whole genome shotgun (WGS) entry which is preliminary data.</text>
</comment>
<gene>
    <name evidence="2" type="primary">txxe 1686</name>
    <name evidence="2" type="ORF">TXXE_07760</name>
</gene>
<sequence>MGQFAATVNATEYPPHLKHKVIFETFGKLAPSEAMLLINNHDPVPLRFQFEAMYPGQKLTEMANVEIVDDRTIRIKASLEDAFFHVAVRQDGGVVRRSEEAGIRMILRAGGGSGWTTRTPKSSSLTSDRCWRRSWNRSN</sequence>
<accession>A0ABN7RWS7</accession>
<dbReference type="Pfam" id="PF10006">
    <property type="entry name" value="DUF2249"/>
    <property type="match status" value="1"/>
</dbReference>
<protein>
    <recommendedName>
        <fullName evidence="1">DUF2249 domain-containing protein</fullName>
    </recommendedName>
</protein>
<reference evidence="2 3" key="1">
    <citation type="submission" date="2021-04" db="EMBL/GenBank/DDBJ databases">
        <authorList>
            <person name="Rakotoarivonina H."/>
        </authorList>
    </citation>
    <scope>NUCLEOTIDE SEQUENCE [LARGE SCALE GENOMIC DNA]</scope>
    <source>
        <strain evidence="2 3">XE</strain>
    </source>
</reference>
<feature type="domain" description="DUF2249" evidence="1">
    <location>
        <begin position="8"/>
        <end position="57"/>
    </location>
</feature>